<evidence type="ECO:0000313" key="2">
    <source>
        <dbReference type="EMBL" id="NYI78909.1"/>
    </source>
</evidence>
<dbReference type="Proteomes" id="UP000564496">
    <property type="component" value="Unassembled WGS sequence"/>
</dbReference>
<comment type="caution">
    <text evidence="2">The sequence shown here is derived from an EMBL/GenBank/DDBJ whole genome shotgun (WGS) entry which is preliminary data.</text>
</comment>
<dbReference type="Pfam" id="PF07366">
    <property type="entry name" value="SnoaL"/>
    <property type="match status" value="1"/>
</dbReference>
<keyword evidence="3" id="KW-1185">Reference proteome</keyword>
<name>A0A7Z0DPA1_9ACTN</name>
<dbReference type="Gene3D" id="3.10.450.50">
    <property type="match status" value="2"/>
</dbReference>
<gene>
    <name evidence="2" type="ORF">BJ988_003557</name>
</gene>
<dbReference type="PANTHER" id="PTHR38436:SF1">
    <property type="entry name" value="ESTER CYCLASE"/>
    <property type="match status" value="1"/>
</dbReference>
<feature type="region of interest" description="Disordered" evidence="1">
    <location>
        <begin position="176"/>
        <end position="196"/>
    </location>
</feature>
<dbReference type="InterPro" id="IPR032710">
    <property type="entry name" value="NTF2-like_dom_sf"/>
</dbReference>
<reference evidence="2 3" key="1">
    <citation type="submission" date="2020-07" db="EMBL/GenBank/DDBJ databases">
        <title>Sequencing the genomes of 1000 actinobacteria strains.</title>
        <authorList>
            <person name="Klenk H.-P."/>
        </authorList>
    </citation>
    <scope>NUCLEOTIDE SEQUENCE [LARGE SCALE GENOMIC DNA]</scope>
    <source>
        <strain evidence="2 3">DSM 26487</strain>
    </source>
</reference>
<dbReference type="SUPFAM" id="SSF54427">
    <property type="entry name" value="NTF2-like"/>
    <property type="match status" value="2"/>
</dbReference>
<evidence type="ECO:0000256" key="1">
    <source>
        <dbReference type="SAM" id="MobiDB-lite"/>
    </source>
</evidence>
<sequence>MPHVGAPEPTLDPSAHRPFASVEEYILRCTDEIWVDRGVGLIDTAYYDPEVRIHGAFGTSVGLAPVLAGTTQSIASYPDEVGFGEDVVWEPRGSQSFISSHRVYSTGTNTGWTSYGPPSGRHFEKRALAHCLVKDGKIIEEWVVRDEHRLVTDLGHDPHEVARRFAERGDWQPLELGDLPEDPIRTGVSGVRDSETAPAEGQRIVEMFDQMWNARRLDRISDFYDRDVVLHTSRGRTLQGLRQVSTETLDMLAAFPDAQQRILDVCIDDHPQRGQRAAVVWLLEGTYSGYDVFGPATGLPIQLLGASQLVLEHGRIVREFRVYDELALAIQIEQGRLRSTTAGS</sequence>
<dbReference type="RefSeq" id="WP_179659205.1">
    <property type="nucleotide sequence ID" value="NZ_JACBZR010000001.1"/>
</dbReference>
<evidence type="ECO:0000313" key="3">
    <source>
        <dbReference type="Proteomes" id="UP000564496"/>
    </source>
</evidence>
<dbReference type="AlphaFoldDB" id="A0A7Z0DPA1"/>
<dbReference type="EMBL" id="JACBZR010000001">
    <property type="protein sequence ID" value="NYI78909.1"/>
    <property type="molecule type" value="Genomic_DNA"/>
</dbReference>
<dbReference type="PANTHER" id="PTHR38436">
    <property type="entry name" value="POLYKETIDE CYCLASE SNOAL-LIKE DOMAIN"/>
    <property type="match status" value="1"/>
</dbReference>
<dbReference type="GO" id="GO:0030638">
    <property type="term" value="P:polyketide metabolic process"/>
    <property type="evidence" value="ECO:0007669"/>
    <property type="project" value="InterPro"/>
</dbReference>
<protein>
    <submittedName>
        <fullName evidence="2">Putative ester cyclase</fullName>
    </submittedName>
</protein>
<organism evidence="2 3">
    <name type="scientific">Nocardioides panzhihuensis</name>
    <dbReference type="NCBI Taxonomy" id="860243"/>
    <lineage>
        <taxon>Bacteria</taxon>
        <taxon>Bacillati</taxon>
        <taxon>Actinomycetota</taxon>
        <taxon>Actinomycetes</taxon>
        <taxon>Propionibacteriales</taxon>
        <taxon>Nocardioidaceae</taxon>
        <taxon>Nocardioides</taxon>
    </lineage>
</organism>
<accession>A0A7Z0DPA1</accession>
<proteinExistence type="predicted"/>
<dbReference type="InterPro" id="IPR009959">
    <property type="entry name" value="Cyclase_SnoaL-like"/>
</dbReference>